<evidence type="ECO:0000313" key="10">
    <source>
        <dbReference type="EMBL" id="SNS58731.1"/>
    </source>
</evidence>
<comment type="pathway">
    <text evidence="1 7">Carbohydrate degradation; pentose phosphate pathway; D-ribulose 5-phosphate from D-glucose 6-phosphate (oxidative stage): step 1/3.</text>
</comment>
<keyword evidence="3 7" id="KW-0313">Glucose metabolism</keyword>
<dbReference type="InterPro" id="IPR019796">
    <property type="entry name" value="G6P_DH_AS"/>
</dbReference>
<feature type="binding site" evidence="7">
    <location>
        <position position="242"/>
    </location>
    <ligand>
        <name>substrate</name>
    </ligand>
</feature>
<dbReference type="InterPro" id="IPR022675">
    <property type="entry name" value="G6P_DH_C"/>
</dbReference>
<evidence type="ECO:0000256" key="5">
    <source>
        <dbReference type="ARBA" id="ARBA00023002"/>
    </source>
</evidence>
<dbReference type="PANTHER" id="PTHR23429">
    <property type="entry name" value="GLUCOSE-6-PHOSPHATE 1-DEHYDROGENASE G6PD"/>
    <property type="match status" value="1"/>
</dbReference>
<gene>
    <name evidence="7" type="primary">zwf</name>
    <name evidence="10" type="ORF">SAMN05446037_1013119</name>
</gene>
<feature type="binding site" evidence="7">
    <location>
        <begin position="91"/>
        <end position="92"/>
    </location>
    <ligand>
        <name>NADP(+)</name>
        <dbReference type="ChEBI" id="CHEBI:58349"/>
    </ligand>
</feature>
<keyword evidence="11" id="KW-1185">Reference proteome</keyword>
<feature type="domain" description="Glucose-6-phosphate dehydrogenase C-terminal" evidence="9">
    <location>
        <begin position="196"/>
        <end position="491"/>
    </location>
</feature>
<keyword evidence="6 7" id="KW-0119">Carbohydrate metabolism</keyword>
<feature type="binding site" evidence="7">
    <location>
        <position position="347"/>
    </location>
    <ligand>
        <name>substrate</name>
    </ligand>
</feature>
<dbReference type="SUPFAM" id="SSF55347">
    <property type="entry name" value="Glyceraldehyde-3-phosphate dehydrogenase-like, C-terminal domain"/>
    <property type="match status" value="1"/>
</dbReference>
<dbReference type="GO" id="GO:0006006">
    <property type="term" value="P:glucose metabolic process"/>
    <property type="evidence" value="ECO:0007669"/>
    <property type="project" value="UniProtKB-KW"/>
</dbReference>
<dbReference type="AlphaFoldDB" id="A0A239FPA6"/>
<dbReference type="SUPFAM" id="SSF51735">
    <property type="entry name" value="NAD(P)-binding Rossmann-fold domains"/>
    <property type="match status" value="1"/>
</dbReference>
<dbReference type="GO" id="GO:0009051">
    <property type="term" value="P:pentose-phosphate shunt, oxidative branch"/>
    <property type="evidence" value="ECO:0007669"/>
    <property type="project" value="TreeGrafter"/>
</dbReference>
<dbReference type="OrthoDB" id="9802739at2"/>
<feature type="binding site" evidence="7">
    <location>
        <position position="352"/>
    </location>
    <ligand>
        <name>substrate</name>
    </ligand>
</feature>
<evidence type="ECO:0000259" key="8">
    <source>
        <dbReference type="Pfam" id="PF00479"/>
    </source>
</evidence>
<feature type="binding site" evidence="7">
    <location>
        <position position="223"/>
    </location>
    <ligand>
        <name>substrate</name>
    </ligand>
</feature>
<organism evidence="10 11">
    <name type="scientific">Anaerovirgula multivorans</name>
    <dbReference type="NCBI Taxonomy" id="312168"/>
    <lineage>
        <taxon>Bacteria</taxon>
        <taxon>Bacillati</taxon>
        <taxon>Bacillota</taxon>
        <taxon>Clostridia</taxon>
        <taxon>Peptostreptococcales</taxon>
        <taxon>Natronincolaceae</taxon>
        <taxon>Anaerovirgula</taxon>
    </lineage>
</organism>
<dbReference type="GO" id="GO:0050661">
    <property type="term" value="F:NADP binding"/>
    <property type="evidence" value="ECO:0007669"/>
    <property type="project" value="UniProtKB-UniRule"/>
</dbReference>
<dbReference type="GO" id="GO:0004345">
    <property type="term" value="F:glucose-6-phosphate dehydrogenase activity"/>
    <property type="evidence" value="ECO:0007669"/>
    <property type="project" value="UniProtKB-UniRule"/>
</dbReference>
<protein>
    <recommendedName>
        <fullName evidence="7">Glucose-6-phosphate 1-dehydrogenase</fullName>
        <shortName evidence="7">G6PD</shortName>
        <ecNumber evidence="7">1.1.1.49</ecNumber>
    </recommendedName>
</protein>
<keyword evidence="5 7" id="KW-0560">Oxidoreductase</keyword>
<dbReference type="Gene3D" id="3.40.50.720">
    <property type="entry name" value="NAD(P)-binding Rossmann-like Domain"/>
    <property type="match status" value="1"/>
</dbReference>
<sequence length="494" mass="58094">MDSSLDLSCALVIFGATGDLTHRKLLPAIYNLYQQKVLSDNFALIAIGRRDKTNEEYRVEVYKSIKQFSRFSIEEEVWDGIKNRIYYKSMDFLQKEKYVELNDFLTEMDRKHNTKGNRIYYMAVAPEYFEGIVDKLSSCCMNKVEKAWKRVVIEKPFGRDLQSAKYLNSKIVDVFQEENTYRIDHYLGKEMLQNIMVLRFANMLFEPLWNNKYIDNIQISSSETVGVENRGGYYERAGAMRDMVQSHMLQLISLIGMEPPNDLDPESIRNEKVKVLKALKRINLEDIEENVVRGQYSSGQSDKETIIGYREEKRVASSSNTETFVALKVYIENFRWARIPFYIRTGKRMPKKSTEIIIQFKSIEDILYFKEKQLQPNMLVIRIQPREGVFFQFNAKEPGTEQNIIPVQMDFCQNCQIGINSPEAYERLLYDVMRGDATLFARWDEVEYSWKFVDSILEAWKNQNPTFPNYEAGTWGPKEAELLLQKDKKRWMNI</sequence>
<feature type="domain" description="Glucose-6-phosphate dehydrogenase NAD-binding" evidence="8">
    <location>
        <begin position="12"/>
        <end position="194"/>
    </location>
</feature>
<dbReference type="PROSITE" id="PS00069">
    <property type="entry name" value="G6P_DEHYDROGENASE"/>
    <property type="match status" value="1"/>
</dbReference>
<dbReference type="InterPro" id="IPR001282">
    <property type="entry name" value="G6P_DH"/>
</dbReference>
<dbReference type="InterPro" id="IPR022674">
    <property type="entry name" value="G6P_DH_NAD-bd"/>
</dbReference>
<dbReference type="Pfam" id="PF00479">
    <property type="entry name" value="G6PD_N"/>
    <property type="match status" value="1"/>
</dbReference>
<evidence type="ECO:0000256" key="3">
    <source>
        <dbReference type="ARBA" id="ARBA00022526"/>
    </source>
</evidence>
<feature type="binding site" evidence="7">
    <location>
        <position position="49"/>
    </location>
    <ligand>
        <name>NADP(+)</name>
        <dbReference type="ChEBI" id="CHEBI:58349"/>
    </ligand>
</feature>
<reference evidence="10 11" key="1">
    <citation type="submission" date="2017-06" db="EMBL/GenBank/DDBJ databases">
        <authorList>
            <person name="Kim H.J."/>
            <person name="Triplett B.A."/>
        </authorList>
    </citation>
    <scope>NUCLEOTIDE SEQUENCE [LARGE SCALE GENOMIC DNA]</scope>
    <source>
        <strain evidence="10 11">SCA</strain>
    </source>
</reference>
<dbReference type="PIRSF" id="PIRSF000110">
    <property type="entry name" value="G6PD"/>
    <property type="match status" value="1"/>
</dbReference>
<dbReference type="PRINTS" id="PR00079">
    <property type="entry name" value="G6PDHDRGNASE"/>
</dbReference>
<evidence type="ECO:0000256" key="7">
    <source>
        <dbReference type="HAMAP-Rule" id="MF_00966"/>
    </source>
</evidence>
<comment type="function">
    <text evidence="7">Catalyzes the oxidation of glucose 6-phosphate to 6-phosphogluconolactone.</text>
</comment>
<dbReference type="GO" id="GO:0005829">
    <property type="term" value="C:cytosol"/>
    <property type="evidence" value="ECO:0007669"/>
    <property type="project" value="TreeGrafter"/>
</dbReference>
<feature type="binding site" evidence="7">
    <location>
        <position position="189"/>
    </location>
    <ligand>
        <name>substrate</name>
    </ligand>
</feature>
<dbReference type="Proteomes" id="UP000198304">
    <property type="component" value="Unassembled WGS sequence"/>
</dbReference>
<dbReference type="NCBIfam" id="TIGR00871">
    <property type="entry name" value="zwf"/>
    <property type="match status" value="1"/>
</dbReference>
<dbReference type="Gene3D" id="3.30.360.10">
    <property type="entry name" value="Dihydrodipicolinate Reductase, domain 2"/>
    <property type="match status" value="1"/>
</dbReference>
<evidence type="ECO:0000256" key="4">
    <source>
        <dbReference type="ARBA" id="ARBA00022857"/>
    </source>
</evidence>
<dbReference type="UniPathway" id="UPA00115">
    <property type="reaction ID" value="UER00408"/>
</dbReference>
<dbReference type="PANTHER" id="PTHR23429:SF0">
    <property type="entry name" value="GLUCOSE-6-PHOSPHATE 1-DEHYDROGENASE"/>
    <property type="match status" value="1"/>
</dbReference>
<dbReference type="HAMAP" id="MF_00966">
    <property type="entry name" value="G6PD"/>
    <property type="match status" value="1"/>
</dbReference>
<dbReference type="InterPro" id="IPR036291">
    <property type="entry name" value="NAD(P)-bd_dom_sf"/>
</dbReference>
<evidence type="ECO:0000256" key="6">
    <source>
        <dbReference type="ARBA" id="ARBA00023277"/>
    </source>
</evidence>
<evidence type="ECO:0000256" key="1">
    <source>
        <dbReference type="ARBA" id="ARBA00004937"/>
    </source>
</evidence>
<comment type="caution">
    <text evidence="7">Lacks conserved residue(s) required for the propagation of feature annotation.</text>
</comment>
<accession>A0A239FPA6</accession>
<dbReference type="EMBL" id="FZOJ01000013">
    <property type="protein sequence ID" value="SNS58731.1"/>
    <property type="molecule type" value="Genomic_DNA"/>
</dbReference>
<name>A0A239FPA6_9FIRM</name>
<feature type="binding site" evidence="7">
    <location>
        <position position="155"/>
    </location>
    <ligand>
        <name>NADP(+)</name>
        <dbReference type="ChEBI" id="CHEBI:58349"/>
    </ligand>
</feature>
<comment type="catalytic activity">
    <reaction evidence="7">
        <text>D-glucose 6-phosphate + NADP(+) = 6-phospho-D-glucono-1,5-lactone + NADPH + H(+)</text>
        <dbReference type="Rhea" id="RHEA:15841"/>
        <dbReference type="ChEBI" id="CHEBI:15378"/>
        <dbReference type="ChEBI" id="CHEBI:57783"/>
        <dbReference type="ChEBI" id="CHEBI:57955"/>
        <dbReference type="ChEBI" id="CHEBI:58349"/>
        <dbReference type="ChEBI" id="CHEBI:61548"/>
        <dbReference type="EC" id="1.1.1.49"/>
    </reaction>
</comment>
<dbReference type="RefSeq" id="WP_089283551.1">
    <property type="nucleotide sequence ID" value="NZ_FZOJ01000013.1"/>
</dbReference>
<proteinExistence type="inferred from homology"/>
<evidence type="ECO:0000256" key="2">
    <source>
        <dbReference type="ARBA" id="ARBA00009975"/>
    </source>
</evidence>
<feature type="active site" description="Proton acceptor" evidence="7">
    <location>
        <position position="247"/>
    </location>
</feature>
<evidence type="ECO:0000313" key="11">
    <source>
        <dbReference type="Proteomes" id="UP000198304"/>
    </source>
</evidence>
<comment type="similarity">
    <text evidence="2 7">Belongs to the glucose-6-phosphate dehydrogenase family.</text>
</comment>
<keyword evidence="4 7" id="KW-0521">NADP</keyword>
<dbReference type="Pfam" id="PF02781">
    <property type="entry name" value="G6PD_C"/>
    <property type="match status" value="1"/>
</dbReference>
<evidence type="ECO:0000259" key="9">
    <source>
        <dbReference type="Pfam" id="PF02781"/>
    </source>
</evidence>
<feature type="binding site" evidence="7">
    <location>
        <position position="185"/>
    </location>
    <ligand>
        <name>substrate</name>
    </ligand>
</feature>
<dbReference type="EC" id="1.1.1.49" evidence="7"/>